<evidence type="ECO:0000259" key="9">
    <source>
        <dbReference type="PROSITE" id="PS50887"/>
    </source>
</evidence>
<dbReference type="CDD" id="cd12914">
    <property type="entry name" value="PDC1_DGC_like"/>
    <property type="match status" value="1"/>
</dbReference>
<feature type="transmembrane region" description="Helical" evidence="8">
    <location>
        <begin position="283"/>
        <end position="303"/>
    </location>
</feature>
<comment type="subcellular location">
    <subcellularLocation>
        <location evidence="1">Cell membrane</location>
        <topology evidence="1">Multi-pass membrane protein</topology>
    </subcellularLocation>
</comment>
<dbReference type="CDD" id="cd01949">
    <property type="entry name" value="GGDEF"/>
    <property type="match status" value="1"/>
</dbReference>
<evidence type="ECO:0000256" key="3">
    <source>
        <dbReference type="ARBA" id="ARBA00022475"/>
    </source>
</evidence>
<protein>
    <recommendedName>
        <fullName evidence="2">diguanylate cyclase</fullName>
        <ecNumber evidence="2">2.7.7.65</ecNumber>
    </recommendedName>
</protein>
<feature type="transmembrane region" description="Helical" evidence="8">
    <location>
        <begin position="6"/>
        <end position="31"/>
    </location>
</feature>
<dbReference type="NCBIfam" id="TIGR00254">
    <property type="entry name" value="GGDEF"/>
    <property type="match status" value="1"/>
</dbReference>
<dbReference type="SUPFAM" id="SSF55073">
    <property type="entry name" value="Nucleotide cyclase"/>
    <property type="match status" value="1"/>
</dbReference>
<comment type="catalytic activity">
    <reaction evidence="7">
        <text>2 GTP = 3',3'-c-di-GMP + 2 diphosphate</text>
        <dbReference type="Rhea" id="RHEA:24898"/>
        <dbReference type="ChEBI" id="CHEBI:33019"/>
        <dbReference type="ChEBI" id="CHEBI:37565"/>
        <dbReference type="ChEBI" id="CHEBI:58805"/>
        <dbReference type="EC" id="2.7.7.65"/>
    </reaction>
</comment>
<dbReference type="CDD" id="cd12915">
    <property type="entry name" value="PDC2_DGC_like"/>
    <property type="match status" value="1"/>
</dbReference>
<keyword evidence="4 8" id="KW-0812">Transmembrane</keyword>
<accession>A0ABP8HS98</accession>
<keyword evidence="11" id="KW-1185">Reference proteome</keyword>
<dbReference type="InterPro" id="IPR050469">
    <property type="entry name" value="Diguanylate_Cyclase"/>
</dbReference>
<evidence type="ECO:0000313" key="10">
    <source>
        <dbReference type="EMBL" id="GAA4343532.1"/>
    </source>
</evidence>
<dbReference type="InterPro" id="IPR029787">
    <property type="entry name" value="Nucleotide_cyclase"/>
</dbReference>
<dbReference type="PROSITE" id="PS50887">
    <property type="entry name" value="GGDEF"/>
    <property type="match status" value="1"/>
</dbReference>
<evidence type="ECO:0000256" key="8">
    <source>
        <dbReference type="SAM" id="Phobius"/>
    </source>
</evidence>
<dbReference type="Gene3D" id="3.30.450.20">
    <property type="entry name" value="PAS domain"/>
    <property type="match status" value="2"/>
</dbReference>
<dbReference type="EC" id="2.7.7.65" evidence="2"/>
<dbReference type="Gene3D" id="3.30.70.270">
    <property type="match status" value="1"/>
</dbReference>
<dbReference type="Proteomes" id="UP001501671">
    <property type="component" value="Unassembled WGS sequence"/>
</dbReference>
<feature type="domain" description="GGDEF" evidence="9">
    <location>
        <begin position="351"/>
        <end position="482"/>
    </location>
</feature>
<evidence type="ECO:0000256" key="5">
    <source>
        <dbReference type="ARBA" id="ARBA00022989"/>
    </source>
</evidence>
<evidence type="ECO:0000256" key="7">
    <source>
        <dbReference type="ARBA" id="ARBA00034247"/>
    </source>
</evidence>
<dbReference type="PANTHER" id="PTHR45138">
    <property type="entry name" value="REGULATORY COMPONENTS OF SENSORY TRANSDUCTION SYSTEM"/>
    <property type="match status" value="1"/>
</dbReference>
<dbReference type="PANTHER" id="PTHR45138:SF9">
    <property type="entry name" value="DIGUANYLATE CYCLASE DGCM-RELATED"/>
    <property type="match status" value="1"/>
</dbReference>
<dbReference type="Pfam" id="PF00990">
    <property type="entry name" value="GGDEF"/>
    <property type="match status" value="1"/>
</dbReference>
<evidence type="ECO:0000256" key="1">
    <source>
        <dbReference type="ARBA" id="ARBA00004651"/>
    </source>
</evidence>
<keyword evidence="5 8" id="KW-1133">Transmembrane helix</keyword>
<name>A0ABP8HS98_9BURK</name>
<evidence type="ECO:0000256" key="4">
    <source>
        <dbReference type="ARBA" id="ARBA00022692"/>
    </source>
</evidence>
<sequence length="489" mass="53046">MPGIAHFLFFGSLSTAALVLIVSAVTLWQTYQYAWERGRRAAENLRQSVTGYMDQHMRLYTAALNFAYGALHSPQTRGLPDEAKRLMLELAAQSNAYVSGVLELDAKGDVIMASSSVPTGLNFADRDYFTVHRDDPHVGVYVSKPFANRVTPGTSIALSRRISRPDGSFAGVVAISIRLAYIESFLSTIDMGPQGALLLLSGDGKILARQPPRDRQGQVGTDISQSDVFRRMQEMGSGAFVGTAVVDGIERYYTFTHVPGQPLIVNVAFATGDMFEAWRERSIVTGGLTLVTCAIIVALSLLLRREFRSRAIIEADLARLSLTDPLTGLANRRRYDDMLRREWRRTARTGSPLALLLLDVDGFKQLNDRHGHARGDEVLRALGRIVAAAAQRVGDLCARYGGEEFAVVLPDTTREGALAVAERIRAACESLDAGLPPFTVSIGVNAVHPTSEMSMAAFQEAADKALYEAKAAGRNRVVVAGGAFQAPAA</sequence>
<gene>
    <name evidence="10" type="ORF">GCM10023144_46590</name>
</gene>
<dbReference type="Pfam" id="PF02743">
    <property type="entry name" value="dCache_1"/>
    <property type="match status" value="1"/>
</dbReference>
<comment type="caution">
    <text evidence="10">The sequence shown here is derived from an EMBL/GenBank/DDBJ whole genome shotgun (WGS) entry which is preliminary data.</text>
</comment>
<dbReference type="EMBL" id="BAABFO010000039">
    <property type="protein sequence ID" value="GAA4343532.1"/>
    <property type="molecule type" value="Genomic_DNA"/>
</dbReference>
<evidence type="ECO:0000313" key="11">
    <source>
        <dbReference type="Proteomes" id="UP001501671"/>
    </source>
</evidence>
<proteinExistence type="predicted"/>
<dbReference type="InterPro" id="IPR033479">
    <property type="entry name" value="dCache_1"/>
</dbReference>
<dbReference type="SMART" id="SM00267">
    <property type="entry name" value="GGDEF"/>
    <property type="match status" value="1"/>
</dbReference>
<evidence type="ECO:0000256" key="2">
    <source>
        <dbReference type="ARBA" id="ARBA00012528"/>
    </source>
</evidence>
<dbReference type="InterPro" id="IPR000160">
    <property type="entry name" value="GGDEF_dom"/>
</dbReference>
<organism evidence="10 11">
    <name type="scientific">Pigmentiphaga soli</name>
    <dbReference type="NCBI Taxonomy" id="1007095"/>
    <lineage>
        <taxon>Bacteria</taxon>
        <taxon>Pseudomonadati</taxon>
        <taxon>Pseudomonadota</taxon>
        <taxon>Betaproteobacteria</taxon>
        <taxon>Burkholderiales</taxon>
        <taxon>Alcaligenaceae</taxon>
        <taxon>Pigmentiphaga</taxon>
    </lineage>
</organism>
<dbReference type="RefSeq" id="WP_345252346.1">
    <property type="nucleotide sequence ID" value="NZ_BAABFO010000039.1"/>
</dbReference>
<evidence type="ECO:0000256" key="6">
    <source>
        <dbReference type="ARBA" id="ARBA00023136"/>
    </source>
</evidence>
<keyword evidence="3" id="KW-1003">Cell membrane</keyword>
<keyword evidence="6 8" id="KW-0472">Membrane</keyword>
<reference evidence="11" key="1">
    <citation type="journal article" date="2019" name="Int. J. Syst. Evol. Microbiol.">
        <title>The Global Catalogue of Microorganisms (GCM) 10K type strain sequencing project: providing services to taxonomists for standard genome sequencing and annotation.</title>
        <authorList>
            <consortium name="The Broad Institute Genomics Platform"/>
            <consortium name="The Broad Institute Genome Sequencing Center for Infectious Disease"/>
            <person name="Wu L."/>
            <person name="Ma J."/>
        </authorList>
    </citation>
    <scope>NUCLEOTIDE SEQUENCE [LARGE SCALE GENOMIC DNA]</scope>
    <source>
        <strain evidence="11">JCM 17666</strain>
    </source>
</reference>
<dbReference type="InterPro" id="IPR043128">
    <property type="entry name" value="Rev_trsase/Diguanyl_cyclase"/>
</dbReference>